<keyword evidence="4" id="KW-1185">Reference proteome</keyword>
<evidence type="ECO:0000313" key="3">
    <source>
        <dbReference type="EMBL" id="SDJ17863.1"/>
    </source>
</evidence>
<proteinExistence type="predicted"/>
<evidence type="ECO:0000256" key="1">
    <source>
        <dbReference type="SAM" id="MobiDB-lite"/>
    </source>
</evidence>
<accession>A0A1G8RLT4</accession>
<dbReference type="PANTHER" id="PTHR34219">
    <property type="entry name" value="IRON-REGULATED INNER MEMBRANE PROTEIN-RELATED"/>
    <property type="match status" value="1"/>
</dbReference>
<feature type="compositionally biased region" description="Gly residues" evidence="1">
    <location>
        <begin position="231"/>
        <end position="257"/>
    </location>
</feature>
<dbReference type="Proteomes" id="UP000199382">
    <property type="component" value="Unassembled WGS sequence"/>
</dbReference>
<dbReference type="Pfam" id="PF03929">
    <property type="entry name" value="PepSY_TM"/>
    <property type="match status" value="1"/>
</dbReference>
<keyword evidence="2" id="KW-0472">Membrane</keyword>
<feature type="transmembrane region" description="Helical" evidence="2">
    <location>
        <begin position="185"/>
        <end position="209"/>
    </location>
</feature>
<reference evidence="3 4" key="1">
    <citation type="submission" date="2016-10" db="EMBL/GenBank/DDBJ databases">
        <authorList>
            <person name="de Groot N.N."/>
        </authorList>
    </citation>
    <scope>NUCLEOTIDE SEQUENCE [LARGE SCALE GENOMIC DNA]</scope>
    <source>
        <strain evidence="3 4">DSM 25294</strain>
    </source>
</reference>
<keyword evidence="2" id="KW-1133">Transmembrane helix</keyword>
<feature type="transmembrane region" description="Helical" evidence="2">
    <location>
        <begin position="135"/>
        <end position="158"/>
    </location>
</feature>
<keyword evidence="2" id="KW-0812">Transmembrane</keyword>
<protein>
    <submittedName>
        <fullName evidence="3">Uncharacterized iron-regulated membrane protein</fullName>
    </submittedName>
</protein>
<dbReference type="OrthoDB" id="9791166at2"/>
<dbReference type="AlphaFoldDB" id="A0A1G8RLT4"/>
<dbReference type="InterPro" id="IPR005625">
    <property type="entry name" value="PepSY-ass_TM"/>
</dbReference>
<gene>
    <name evidence="3" type="ORF">SAMN04488026_101352</name>
</gene>
<feature type="transmembrane region" description="Helical" evidence="2">
    <location>
        <begin position="361"/>
        <end position="389"/>
    </location>
</feature>
<dbReference type="PANTHER" id="PTHR34219:SF3">
    <property type="entry name" value="BLL7967 PROTEIN"/>
    <property type="match status" value="1"/>
</dbReference>
<dbReference type="STRING" id="571298.SAMN04488026_101352"/>
<dbReference type="RefSeq" id="WP_093153381.1">
    <property type="nucleotide sequence ID" value="NZ_FNEK01000013.1"/>
</dbReference>
<dbReference type="EMBL" id="FNEK01000013">
    <property type="protein sequence ID" value="SDJ17863.1"/>
    <property type="molecule type" value="Genomic_DNA"/>
</dbReference>
<feature type="region of interest" description="Disordered" evidence="1">
    <location>
        <begin position="230"/>
        <end position="260"/>
    </location>
</feature>
<evidence type="ECO:0000256" key="2">
    <source>
        <dbReference type="SAM" id="Phobius"/>
    </source>
</evidence>
<organism evidence="3 4">
    <name type="scientific">Aliiruegeria lutimaris</name>
    <dbReference type="NCBI Taxonomy" id="571298"/>
    <lineage>
        <taxon>Bacteria</taxon>
        <taxon>Pseudomonadati</taxon>
        <taxon>Pseudomonadota</taxon>
        <taxon>Alphaproteobacteria</taxon>
        <taxon>Rhodobacterales</taxon>
        <taxon>Roseobacteraceae</taxon>
        <taxon>Aliiruegeria</taxon>
    </lineage>
</organism>
<name>A0A1G8RLT4_9RHOB</name>
<feature type="transmembrane region" description="Helical" evidence="2">
    <location>
        <begin position="12"/>
        <end position="34"/>
    </location>
</feature>
<evidence type="ECO:0000313" key="4">
    <source>
        <dbReference type="Proteomes" id="UP000199382"/>
    </source>
</evidence>
<sequence length="404" mass="43084">MSFRKILFWSHLVAGVGAGLVILVLAITGVLLTYEVQITRWAESGLNVSAAGEPLPADRLAEAALIETGGVASALVFENDPQAAVIAASGRSDKAFLDPYNGELLASDKTATQEFFATVTALHRWLSFSGRSETGAALTGAANLVFGFLLLSGAYLWLPKIWKWAMLKTKMLFRRSYPNAKARDFAWHHVFGFWAAIPLFLIILSGVVISYDWASNLVFAAYGEQPAMRGASGGQGQGQGKGGGRGLGMGRLGGGGGHEYHESEGGALALAPGSLTLQAVLETAEAYDPDWNRITLDLPKHAGATETTAIVDTGTGKQLSRQETLTVSLESGEVVKTASLADRSPGAQARMWLRFVHTGEAYGVIGQTIAGLASLASIFMVYTGLALSYRRLIQPLFRHRKPVT</sequence>